<reference evidence="1 2" key="1">
    <citation type="submission" date="2019-07" db="EMBL/GenBank/DDBJ databases">
        <title>The First High-Quality Draft Genome Sequence of the Causal Agent of the Current Panama Disease Epidemic.</title>
        <authorList>
            <person name="Warmington R.J."/>
            <person name="Kay W."/>
            <person name="Jeffries A."/>
            <person name="Bebber D."/>
            <person name="Moore K."/>
            <person name="Studholme D.J."/>
        </authorList>
    </citation>
    <scope>NUCLEOTIDE SEQUENCE [LARGE SCALE GENOMIC DNA]</scope>
    <source>
        <strain evidence="1 2">TR4</strain>
    </source>
</reference>
<evidence type="ECO:0000313" key="1">
    <source>
        <dbReference type="EMBL" id="TXB99899.1"/>
    </source>
</evidence>
<organism evidence="1 2">
    <name type="scientific">Fusarium oxysporum f. sp. cubense</name>
    <dbReference type="NCBI Taxonomy" id="61366"/>
    <lineage>
        <taxon>Eukaryota</taxon>
        <taxon>Fungi</taxon>
        <taxon>Dikarya</taxon>
        <taxon>Ascomycota</taxon>
        <taxon>Pezizomycotina</taxon>
        <taxon>Sordariomycetes</taxon>
        <taxon>Hypocreomycetidae</taxon>
        <taxon>Hypocreales</taxon>
        <taxon>Nectriaceae</taxon>
        <taxon>Fusarium</taxon>
        <taxon>Fusarium oxysporum species complex</taxon>
    </lineage>
</organism>
<sequence length="73" mass="8611">MATASSRIWYRYQQSRSYLYQHQRRLQLLHPSNRHQRTCTSCGNPGDEAYSAGPLPNNQHECQRIFMRGGHVY</sequence>
<evidence type="ECO:0000313" key="2">
    <source>
        <dbReference type="Proteomes" id="UP000321331"/>
    </source>
</evidence>
<accession>A0A5C6SN50</accession>
<comment type="caution">
    <text evidence="1">The sequence shown here is derived from an EMBL/GenBank/DDBJ whole genome shotgun (WGS) entry which is preliminary data.</text>
</comment>
<dbReference type="AlphaFoldDB" id="A0A5C6SN50"/>
<name>A0A5C6SN50_FUSOC</name>
<protein>
    <submittedName>
        <fullName evidence="1">Uncharacterized protein</fullName>
    </submittedName>
</protein>
<gene>
    <name evidence="1" type="ORF">FocTR4_00014624</name>
</gene>
<proteinExistence type="predicted"/>
<dbReference type="Proteomes" id="UP000321331">
    <property type="component" value="Unassembled WGS sequence"/>
</dbReference>
<dbReference type="EMBL" id="VMNF01000011">
    <property type="protein sequence ID" value="TXB99899.1"/>
    <property type="molecule type" value="Genomic_DNA"/>
</dbReference>